<dbReference type="OrthoDB" id="2663142at2759"/>
<dbReference type="InterPro" id="IPR032675">
    <property type="entry name" value="LRR_dom_sf"/>
</dbReference>
<accession>A0A8H6Z0Q5</accession>
<evidence type="ECO:0000313" key="1">
    <source>
        <dbReference type="EMBL" id="KAF7370515.1"/>
    </source>
</evidence>
<dbReference type="AlphaFoldDB" id="A0A8H6Z0Q5"/>
<keyword evidence="2" id="KW-1185">Reference proteome</keyword>
<comment type="caution">
    <text evidence="1">The sequence shown here is derived from an EMBL/GenBank/DDBJ whole genome shotgun (WGS) entry which is preliminary data.</text>
</comment>
<dbReference type="SUPFAM" id="SSF52047">
    <property type="entry name" value="RNI-like"/>
    <property type="match status" value="1"/>
</dbReference>
<organism evidence="1 2">
    <name type="scientific">Mycena sanguinolenta</name>
    <dbReference type="NCBI Taxonomy" id="230812"/>
    <lineage>
        <taxon>Eukaryota</taxon>
        <taxon>Fungi</taxon>
        <taxon>Dikarya</taxon>
        <taxon>Basidiomycota</taxon>
        <taxon>Agaricomycotina</taxon>
        <taxon>Agaricomycetes</taxon>
        <taxon>Agaricomycetidae</taxon>
        <taxon>Agaricales</taxon>
        <taxon>Marasmiineae</taxon>
        <taxon>Mycenaceae</taxon>
        <taxon>Mycena</taxon>
    </lineage>
</organism>
<name>A0A8H6Z0Q5_9AGAR</name>
<gene>
    <name evidence="1" type="ORF">MSAN_00683400</name>
</gene>
<evidence type="ECO:0000313" key="2">
    <source>
        <dbReference type="Proteomes" id="UP000623467"/>
    </source>
</evidence>
<sequence>MHPVLLLDDVLRQMFDFCPKSSLPVVARTCKSWKDPALDCVWSHLGSLVPLLRLIPGLICVDGVYNVEGPLHLGVFNSYAYRIQHITQRHNTRLHPKILHVLCANGTPLTRLTTTRLSSTDLDCVPAALSLSAGLRQLDLDFGFKRKEPGMHDDYIETLIRVATNVERVRLRGLADQRLNSAISQMSNLCSLSLRTGPFLTAETLAAISTFPSLSELEIEAGHIDIDTLVEAWSLSSTCRDSAPTHFRALKKLHICAQAPLLELVLKTIPPYLHTLRIEATTPAGSPPVDWSSLFDVITTHAIHDLTIEQHLDDIDLDTTAATSTSANTQHSYSNNRITFDLIRRLAPLRYLHHLTIDTTFIPILSDQDIEALAAWWPDLAHLDLGSLHSSECLPSTGSPPRNVSLFASFRLLDAEIANPHFAGRPQRRTGPDDLRHGVQRVVESHVLIFRSS</sequence>
<evidence type="ECO:0008006" key="3">
    <source>
        <dbReference type="Google" id="ProtNLM"/>
    </source>
</evidence>
<dbReference type="Proteomes" id="UP000623467">
    <property type="component" value="Unassembled WGS sequence"/>
</dbReference>
<protein>
    <recommendedName>
        <fullName evidence="3">F-box domain-containing protein</fullName>
    </recommendedName>
</protein>
<dbReference type="Gene3D" id="3.80.10.10">
    <property type="entry name" value="Ribonuclease Inhibitor"/>
    <property type="match status" value="1"/>
</dbReference>
<dbReference type="EMBL" id="JACAZH010000004">
    <property type="protein sequence ID" value="KAF7370515.1"/>
    <property type="molecule type" value="Genomic_DNA"/>
</dbReference>
<proteinExistence type="predicted"/>
<reference evidence="1" key="1">
    <citation type="submission" date="2020-05" db="EMBL/GenBank/DDBJ databases">
        <title>Mycena genomes resolve the evolution of fungal bioluminescence.</title>
        <authorList>
            <person name="Tsai I.J."/>
        </authorList>
    </citation>
    <scope>NUCLEOTIDE SEQUENCE</scope>
    <source>
        <strain evidence="1">160909Yilan</strain>
    </source>
</reference>